<feature type="DNA-binding region" description="H-T-H motif" evidence="4">
    <location>
        <begin position="31"/>
        <end position="50"/>
    </location>
</feature>
<dbReference type="PANTHER" id="PTHR30055">
    <property type="entry name" value="HTH-TYPE TRANSCRIPTIONAL REGULATOR RUTR"/>
    <property type="match status" value="1"/>
</dbReference>
<keyword evidence="7" id="KW-1185">Reference proteome</keyword>
<dbReference type="AlphaFoldDB" id="A0A839QZE7"/>
<evidence type="ECO:0000313" key="7">
    <source>
        <dbReference type="Proteomes" id="UP000568050"/>
    </source>
</evidence>
<dbReference type="Proteomes" id="UP000568050">
    <property type="component" value="Unassembled WGS sequence"/>
</dbReference>
<evidence type="ECO:0000256" key="2">
    <source>
        <dbReference type="ARBA" id="ARBA00023125"/>
    </source>
</evidence>
<dbReference type="InterPro" id="IPR009057">
    <property type="entry name" value="Homeodomain-like_sf"/>
</dbReference>
<dbReference type="GO" id="GO:0000976">
    <property type="term" value="F:transcription cis-regulatory region binding"/>
    <property type="evidence" value="ECO:0007669"/>
    <property type="project" value="TreeGrafter"/>
</dbReference>
<sequence>MTKRMPRAQRRAQLIDIATQKFGEKGFHPTSMENIASAAGITKPVLYQHFASKEDMYVAVIASIGEYLREQIASYSDFGGTTEDRVRAGVTMYFNLMATHRQTMQMFFGKEYISDDVHTEIRRIQDEGALAIAEVFTATRNVERRTALTLGRIFAGSIQSSAHQLADSGPDELHPDALQAAIDETVQLLTYGVMSFQGAPEFDDE</sequence>
<evidence type="ECO:0000256" key="4">
    <source>
        <dbReference type="PROSITE-ProRule" id="PRU00335"/>
    </source>
</evidence>
<keyword evidence="1" id="KW-0805">Transcription regulation</keyword>
<organism evidence="6 7">
    <name type="scientific">Helcobacillus massiliensis</name>
    <dbReference type="NCBI Taxonomy" id="521392"/>
    <lineage>
        <taxon>Bacteria</taxon>
        <taxon>Bacillati</taxon>
        <taxon>Actinomycetota</taxon>
        <taxon>Actinomycetes</taxon>
        <taxon>Micrococcales</taxon>
        <taxon>Dermabacteraceae</taxon>
        <taxon>Helcobacillus</taxon>
    </lineage>
</organism>
<protein>
    <submittedName>
        <fullName evidence="6">AcrR family transcriptional regulator</fullName>
    </submittedName>
</protein>
<dbReference type="FunFam" id="1.10.10.60:FF:000141">
    <property type="entry name" value="TetR family transcriptional regulator"/>
    <property type="match status" value="1"/>
</dbReference>
<dbReference type="Pfam" id="PF00440">
    <property type="entry name" value="TetR_N"/>
    <property type="match status" value="1"/>
</dbReference>
<dbReference type="GO" id="GO:0045892">
    <property type="term" value="P:negative regulation of DNA-templated transcription"/>
    <property type="evidence" value="ECO:0007669"/>
    <property type="project" value="UniProtKB-ARBA"/>
</dbReference>
<accession>A0A839QZE7</accession>
<gene>
    <name evidence="6" type="ORF">FHX50_001015</name>
</gene>
<dbReference type="Gene3D" id="1.10.357.10">
    <property type="entry name" value="Tetracycline Repressor, domain 2"/>
    <property type="match status" value="1"/>
</dbReference>
<keyword evidence="2 4" id="KW-0238">DNA-binding</keyword>
<dbReference type="RefSeq" id="WP_183375064.1">
    <property type="nucleotide sequence ID" value="NZ_CBCSFZ010000038.1"/>
</dbReference>
<evidence type="ECO:0000259" key="5">
    <source>
        <dbReference type="PROSITE" id="PS50977"/>
    </source>
</evidence>
<dbReference type="PRINTS" id="PR00455">
    <property type="entry name" value="HTHTETR"/>
</dbReference>
<keyword evidence="3" id="KW-0804">Transcription</keyword>
<dbReference type="InterPro" id="IPR001647">
    <property type="entry name" value="HTH_TetR"/>
</dbReference>
<dbReference type="GO" id="GO:0003700">
    <property type="term" value="F:DNA-binding transcription factor activity"/>
    <property type="evidence" value="ECO:0007669"/>
    <property type="project" value="TreeGrafter"/>
</dbReference>
<dbReference type="EMBL" id="JACHWP010000001">
    <property type="protein sequence ID" value="MBB3022767.1"/>
    <property type="molecule type" value="Genomic_DNA"/>
</dbReference>
<comment type="caution">
    <text evidence="6">The sequence shown here is derived from an EMBL/GenBank/DDBJ whole genome shotgun (WGS) entry which is preliminary data.</text>
</comment>
<dbReference type="PANTHER" id="PTHR30055:SF160">
    <property type="entry name" value="TRANSCRIPTIONAL REGULATORY PROTEIN (PROBABLY ASNC-FAMILY)-RELATED"/>
    <property type="match status" value="1"/>
</dbReference>
<dbReference type="InterPro" id="IPR023772">
    <property type="entry name" value="DNA-bd_HTH_TetR-type_CS"/>
</dbReference>
<dbReference type="SUPFAM" id="SSF46689">
    <property type="entry name" value="Homeodomain-like"/>
    <property type="match status" value="1"/>
</dbReference>
<name>A0A839QZE7_9MICO</name>
<dbReference type="PROSITE" id="PS50977">
    <property type="entry name" value="HTH_TETR_2"/>
    <property type="match status" value="1"/>
</dbReference>
<feature type="domain" description="HTH tetR-type" evidence="5">
    <location>
        <begin position="8"/>
        <end position="68"/>
    </location>
</feature>
<evidence type="ECO:0000256" key="1">
    <source>
        <dbReference type="ARBA" id="ARBA00023015"/>
    </source>
</evidence>
<dbReference type="PROSITE" id="PS01081">
    <property type="entry name" value="HTH_TETR_1"/>
    <property type="match status" value="1"/>
</dbReference>
<evidence type="ECO:0000313" key="6">
    <source>
        <dbReference type="EMBL" id="MBB3022767.1"/>
    </source>
</evidence>
<dbReference type="InterPro" id="IPR050109">
    <property type="entry name" value="HTH-type_TetR-like_transc_reg"/>
</dbReference>
<reference evidence="6 7" key="1">
    <citation type="submission" date="2020-08" db="EMBL/GenBank/DDBJ databases">
        <title>Sequencing the genomes of 1000 actinobacteria strains.</title>
        <authorList>
            <person name="Klenk H.-P."/>
        </authorList>
    </citation>
    <scope>NUCLEOTIDE SEQUENCE [LARGE SCALE GENOMIC DNA]</scope>
    <source>
        <strain evidence="6 7">DSM 23040</strain>
    </source>
</reference>
<proteinExistence type="predicted"/>
<evidence type="ECO:0000256" key="3">
    <source>
        <dbReference type="ARBA" id="ARBA00023163"/>
    </source>
</evidence>